<feature type="region of interest" description="Disordered" evidence="1">
    <location>
        <begin position="1"/>
        <end position="40"/>
    </location>
</feature>
<evidence type="ECO:0000313" key="3">
    <source>
        <dbReference type="Proteomes" id="UP000663842"/>
    </source>
</evidence>
<gene>
    <name evidence="2" type="ORF">UXM345_LOCUS36706</name>
</gene>
<feature type="compositionally biased region" description="Polar residues" evidence="1">
    <location>
        <begin position="19"/>
        <end position="34"/>
    </location>
</feature>
<sequence>MPSISSNNNVGNSNGNNVYSPQSNNYGTGKSPNGETKGAINVKITNRYQALQDTMPQIWQPRGGRNGGGAWIPKSRVDAGKNNVSGINKREY</sequence>
<name>A0A820LYE4_9BILA</name>
<proteinExistence type="predicted"/>
<reference evidence="2" key="1">
    <citation type="submission" date="2021-02" db="EMBL/GenBank/DDBJ databases">
        <authorList>
            <person name="Nowell W R."/>
        </authorList>
    </citation>
    <scope>NUCLEOTIDE SEQUENCE</scope>
</reference>
<feature type="region of interest" description="Disordered" evidence="1">
    <location>
        <begin position="53"/>
        <end position="92"/>
    </location>
</feature>
<organism evidence="2 3">
    <name type="scientific">Rotaria magnacalcarata</name>
    <dbReference type="NCBI Taxonomy" id="392030"/>
    <lineage>
        <taxon>Eukaryota</taxon>
        <taxon>Metazoa</taxon>
        <taxon>Spiralia</taxon>
        <taxon>Gnathifera</taxon>
        <taxon>Rotifera</taxon>
        <taxon>Eurotatoria</taxon>
        <taxon>Bdelloidea</taxon>
        <taxon>Philodinida</taxon>
        <taxon>Philodinidae</taxon>
        <taxon>Rotaria</taxon>
    </lineage>
</organism>
<comment type="caution">
    <text evidence="2">The sequence shown here is derived from an EMBL/GenBank/DDBJ whole genome shotgun (WGS) entry which is preliminary data.</text>
</comment>
<dbReference type="EMBL" id="CAJOBF010017815">
    <property type="protein sequence ID" value="CAF4365323.1"/>
    <property type="molecule type" value="Genomic_DNA"/>
</dbReference>
<dbReference type="AlphaFoldDB" id="A0A820LYE4"/>
<dbReference type="Proteomes" id="UP000663842">
    <property type="component" value="Unassembled WGS sequence"/>
</dbReference>
<evidence type="ECO:0000256" key="1">
    <source>
        <dbReference type="SAM" id="MobiDB-lite"/>
    </source>
</evidence>
<evidence type="ECO:0000313" key="2">
    <source>
        <dbReference type="EMBL" id="CAF4365323.1"/>
    </source>
</evidence>
<feature type="compositionally biased region" description="Low complexity" evidence="1">
    <location>
        <begin position="1"/>
        <end position="18"/>
    </location>
</feature>
<protein>
    <submittedName>
        <fullName evidence="2">Uncharacterized protein</fullName>
    </submittedName>
</protein>
<accession>A0A820LYE4</accession>